<dbReference type="PANTHER" id="PTHR10900:SF120">
    <property type="entry name" value="MUCIN-5AC-RELATED"/>
    <property type="match status" value="1"/>
</dbReference>
<proteinExistence type="predicted"/>
<organism evidence="2 3">
    <name type="scientific">Mya arenaria</name>
    <name type="common">Soft-shell clam</name>
    <dbReference type="NCBI Taxonomy" id="6604"/>
    <lineage>
        <taxon>Eukaryota</taxon>
        <taxon>Metazoa</taxon>
        <taxon>Spiralia</taxon>
        <taxon>Lophotrochozoa</taxon>
        <taxon>Mollusca</taxon>
        <taxon>Bivalvia</taxon>
        <taxon>Autobranchia</taxon>
        <taxon>Heteroconchia</taxon>
        <taxon>Euheterodonta</taxon>
        <taxon>Imparidentia</taxon>
        <taxon>Neoheterodontei</taxon>
        <taxon>Myida</taxon>
        <taxon>Myoidea</taxon>
        <taxon>Myidae</taxon>
        <taxon>Mya</taxon>
    </lineage>
</organism>
<dbReference type="InterPro" id="IPR036378">
    <property type="entry name" value="FAS1_dom_sf"/>
</dbReference>
<dbReference type="Gene3D" id="2.30.180.10">
    <property type="entry name" value="FAS1 domain"/>
    <property type="match status" value="2"/>
</dbReference>
<dbReference type="InterPro" id="IPR050904">
    <property type="entry name" value="Adhesion/Biosynth-related"/>
</dbReference>
<dbReference type="PANTHER" id="PTHR10900">
    <property type="entry name" value="PERIOSTIN-RELATED"/>
    <property type="match status" value="1"/>
</dbReference>
<name>A0ABY7DSZ9_MYAAR</name>
<gene>
    <name evidence="2" type="ORF">MAR_024386</name>
</gene>
<dbReference type="Pfam" id="PF02469">
    <property type="entry name" value="Fasciclin"/>
    <property type="match status" value="1"/>
</dbReference>
<feature type="domain" description="FAS1" evidence="1">
    <location>
        <begin position="129"/>
        <end position="155"/>
    </location>
</feature>
<dbReference type="InterPro" id="IPR000782">
    <property type="entry name" value="FAS1_domain"/>
</dbReference>
<dbReference type="Proteomes" id="UP001164746">
    <property type="component" value="Chromosome 3"/>
</dbReference>
<evidence type="ECO:0000313" key="2">
    <source>
        <dbReference type="EMBL" id="WAR00014.1"/>
    </source>
</evidence>
<evidence type="ECO:0000259" key="1">
    <source>
        <dbReference type="PROSITE" id="PS50213"/>
    </source>
</evidence>
<evidence type="ECO:0000313" key="3">
    <source>
        <dbReference type="Proteomes" id="UP001164746"/>
    </source>
</evidence>
<dbReference type="EMBL" id="CP111014">
    <property type="protein sequence ID" value="WAR00014.1"/>
    <property type="molecule type" value="Genomic_DNA"/>
</dbReference>
<sequence length="168" mass="18023">MIRAPVSKITLDGQSVNIVPVSGGLLLNNVSHVNTNNGDIICNNGVVHPIDTVLIPPQLPSENIAQILLRDDARFKDLFLTLFIAELEPVLLSGDWTLFAPVDAAFAVYKDNLLDPTSPNALKIYQGGVMVNTANVIDADILATNGVIHAIDKVLIPPDINQIAQGKK</sequence>
<dbReference type="SUPFAM" id="SSF82153">
    <property type="entry name" value="FAS1 domain"/>
    <property type="match status" value="2"/>
</dbReference>
<reference evidence="2" key="1">
    <citation type="submission" date="2022-11" db="EMBL/GenBank/DDBJ databases">
        <title>Centuries of genome instability and evolution in soft-shell clam transmissible cancer (bioRxiv).</title>
        <authorList>
            <person name="Hart S.F.M."/>
            <person name="Yonemitsu M.A."/>
            <person name="Giersch R.M."/>
            <person name="Beal B.F."/>
            <person name="Arriagada G."/>
            <person name="Davis B.W."/>
            <person name="Ostrander E.A."/>
            <person name="Goff S.P."/>
            <person name="Metzger M.J."/>
        </authorList>
    </citation>
    <scope>NUCLEOTIDE SEQUENCE</scope>
    <source>
        <strain evidence="2">MELC-2E11</strain>
        <tissue evidence="2">Siphon/mantle</tissue>
    </source>
</reference>
<keyword evidence="3" id="KW-1185">Reference proteome</keyword>
<dbReference type="SMART" id="SM00554">
    <property type="entry name" value="FAS1"/>
    <property type="match status" value="1"/>
</dbReference>
<protein>
    <submittedName>
        <fullName evidence="2">POSTN-like protein</fullName>
    </submittedName>
</protein>
<dbReference type="PROSITE" id="PS50213">
    <property type="entry name" value="FAS1"/>
    <property type="match status" value="2"/>
</dbReference>
<accession>A0ABY7DSZ9</accession>
<feature type="domain" description="FAS1" evidence="1">
    <location>
        <begin position="1"/>
        <end position="54"/>
    </location>
</feature>